<feature type="region of interest" description="Disordered" evidence="1">
    <location>
        <begin position="1"/>
        <end position="94"/>
    </location>
</feature>
<evidence type="ECO:0000256" key="1">
    <source>
        <dbReference type="SAM" id="MobiDB-lite"/>
    </source>
</evidence>
<accession>A0ABR9HU04</accession>
<protein>
    <submittedName>
        <fullName evidence="3">Uncharacterized protein</fullName>
    </submittedName>
</protein>
<feature type="compositionally biased region" description="Pro residues" evidence="1">
    <location>
        <begin position="55"/>
        <end position="91"/>
    </location>
</feature>
<evidence type="ECO:0000313" key="4">
    <source>
        <dbReference type="Proteomes" id="UP000631670"/>
    </source>
</evidence>
<keyword evidence="4" id="KW-1185">Reference proteome</keyword>
<organism evidence="3 4">
    <name type="scientific">Amycolatopsis lexingtonensis</name>
    <dbReference type="NCBI Taxonomy" id="218822"/>
    <lineage>
        <taxon>Bacteria</taxon>
        <taxon>Bacillati</taxon>
        <taxon>Actinomycetota</taxon>
        <taxon>Actinomycetes</taxon>
        <taxon>Pseudonocardiales</taxon>
        <taxon>Pseudonocardiaceae</taxon>
        <taxon>Amycolatopsis</taxon>
    </lineage>
</organism>
<sequence>MTEDYAHLPLPQLEELARSSDLPPARRQAVEAELGRRYAEKWRSSAGPTPSAQQPGPPPVPPGSYPAQPPLQPLGPPPARPNPQAWGPPVPAVGTPAKTGGLAKPLGCLAAFLVAAVAVVVVAVLTDSDSAPPPRIGTVCVTRLGTCPMVESLPVGQSCVCRTPDGDVEGVIA</sequence>
<evidence type="ECO:0000313" key="3">
    <source>
        <dbReference type="EMBL" id="MBE1494399.1"/>
    </source>
</evidence>
<feature type="compositionally biased region" description="Basic and acidic residues" evidence="1">
    <location>
        <begin position="28"/>
        <end position="43"/>
    </location>
</feature>
<keyword evidence="2" id="KW-0472">Membrane</keyword>
<name>A0ABR9HU04_9PSEU</name>
<comment type="caution">
    <text evidence="3">The sequence shown here is derived from an EMBL/GenBank/DDBJ whole genome shotgun (WGS) entry which is preliminary data.</text>
</comment>
<proteinExistence type="predicted"/>
<dbReference type="EMBL" id="JADBEG010000001">
    <property type="protein sequence ID" value="MBE1494399.1"/>
    <property type="molecule type" value="Genomic_DNA"/>
</dbReference>
<keyword evidence="2" id="KW-1133">Transmembrane helix</keyword>
<keyword evidence="2" id="KW-0812">Transmembrane</keyword>
<gene>
    <name evidence="3" type="ORF">H4696_001499</name>
</gene>
<evidence type="ECO:0000256" key="2">
    <source>
        <dbReference type="SAM" id="Phobius"/>
    </source>
</evidence>
<dbReference type="Proteomes" id="UP000631670">
    <property type="component" value="Unassembled WGS sequence"/>
</dbReference>
<reference evidence="3 4" key="1">
    <citation type="submission" date="2020-10" db="EMBL/GenBank/DDBJ databases">
        <title>Sequencing the genomes of 1000 actinobacteria strains.</title>
        <authorList>
            <person name="Klenk H.-P."/>
        </authorList>
    </citation>
    <scope>NUCLEOTIDE SEQUENCE [LARGE SCALE GENOMIC DNA]</scope>
    <source>
        <strain evidence="3 4">DSM 44653</strain>
    </source>
</reference>
<feature type="transmembrane region" description="Helical" evidence="2">
    <location>
        <begin position="106"/>
        <end position="125"/>
    </location>
</feature>
<dbReference type="RefSeq" id="WP_192782134.1">
    <property type="nucleotide sequence ID" value="NZ_JADBEG010000001.1"/>
</dbReference>